<dbReference type="Gene3D" id="3.40.1110.10">
    <property type="entry name" value="Calcium-transporting ATPase, cytoplasmic domain N"/>
    <property type="match status" value="2"/>
</dbReference>
<feature type="compositionally biased region" description="Gly residues" evidence="11">
    <location>
        <begin position="459"/>
        <end position="478"/>
    </location>
</feature>
<dbReference type="SUPFAM" id="SSF81665">
    <property type="entry name" value="Calcium ATPase, transmembrane domain M"/>
    <property type="match status" value="1"/>
</dbReference>
<dbReference type="PRINTS" id="PR00120">
    <property type="entry name" value="HATPASE"/>
</dbReference>
<evidence type="ECO:0000313" key="14">
    <source>
        <dbReference type="EMBL" id="SMO97908.1"/>
    </source>
</evidence>
<dbReference type="EMBL" id="FXTJ01000012">
    <property type="protein sequence ID" value="SMO97908.1"/>
    <property type="molecule type" value="Genomic_DNA"/>
</dbReference>
<keyword evidence="4" id="KW-0547">Nucleotide-binding</keyword>
<proteinExistence type="predicted"/>
<protein>
    <submittedName>
        <fullName evidence="14">Cation-transporting ATPase I</fullName>
    </submittedName>
</protein>
<dbReference type="GO" id="GO:0005524">
    <property type="term" value="F:ATP binding"/>
    <property type="evidence" value="ECO:0007669"/>
    <property type="project" value="UniProtKB-KW"/>
</dbReference>
<feature type="domain" description="Cation-transporting P-type ATPase C-terminal" evidence="13">
    <location>
        <begin position="1406"/>
        <end position="1512"/>
    </location>
</feature>
<organism evidence="14 15">
    <name type="scientific">Geodermatophilus aquaeductus</name>
    <dbReference type="NCBI Taxonomy" id="1564161"/>
    <lineage>
        <taxon>Bacteria</taxon>
        <taxon>Bacillati</taxon>
        <taxon>Actinomycetota</taxon>
        <taxon>Actinomycetes</taxon>
        <taxon>Geodermatophilales</taxon>
        <taxon>Geodermatophilaceae</taxon>
        <taxon>Geodermatophilus</taxon>
    </lineage>
</organism>
<dbReference type="InterPro" id="IPR036412">
    <property type="entry name" value="HAD-like_sf"/>
</dbReference>
<evidence type="ECO:0000256" key="5">
    <source>
        <dbReference type="ARBA" id="ARBA00022840"/>
    </source>
</evidence>
<dbReference type="Gene3D" id="2.70.150.10">
    <property type="entry name" value="Calcium-transporting ATPase, cytoplasmic transduction domain A"/>
    <property type="match status" value="1"/>
</dbReference>
<name>A0A521FP35_9ACTN</name>
<comment type="subcellular location">
    <subcellularLocation>
        <location evidence="1">Cell membrane</location>
        <topology evidence="1">Multi-pass membrane protein</topology>
    </subcellularLocation>
</comment>
<dbReference type="PRINTS" id="PR00119">
    <property type="entry name" value="CATATPASE"/>
</dbReference>
<dbReference type="Gene3D" id="1.20.1110.10">
    <property type="entry name" value="Calcium-transporting ATPase, transmembrane domain"/>
    <property type="match status" value="3"/>
</dbReference>
<dbReference type="InterPro" id="IPR044492">
    <property type="entry name" value="P_typ_ATPase_HD_dom"/>
</dbReference>
<dbReference type="InterPro" id="IPR008250">
    <property type="entry name" value="ATPase_P-typ_transduc_dom_A_sf"/>
</dbReference>
<sequence>MRVLRRAPTVRRALSGAARLAGTGVQVAVAPAVVTAGLLGASSRAAVRTAEDLTSRVSGRPVDLAQTAVSGIRAAGTLLTGADPLPTGRLRELARVAAGMFEPEGDRHTPRVWADSGLVQVEVPPPAPGAPPDAGRALRRRLEGLDGVQWATVNDLLGRALVAVDERRVRVDDVVTTVGAVQGARDRRGALPESGDHPADLEPLVAAAAALAVDALGVAAALTARALPLPALSRHATLTVNLLDTQDWLTGLLARRVGRFGTRLALEGLSAVLHSATKSPTVPALNAVASLQQVLEVRARRQAWQRREEELCRPEPDGTEPEDVRPAAGAGERPVPLPPGRIGRYQGRLGPTTTAAVLAVLALTGRPGRAADLVKALSPKAALQGRESFAATLDLLMCRSGVLPLDGTAYRRLDRVDCVVVDGATLCTGPPVVLEATAEADGWDDAAVWTDAARLLGAEGGDGGGGDGDGGGARGGARGTRLGDSREAPDAPGASLRTLYAGRRRVGTVLVAPELDPHAEALLTTAVGTGARLVLTPHAGTREIAGIAEEVPPADESPADVVRRQQAEGRGVLLVSAAETAALLAADVAVAPVRPGRAPAWAADLVTGPGLDDACRVVRAVTDAHALARRSVHTALTGNVLGALLAAVGSARAGQRRATTPGKTATVWTIVDGTWTAVRAARRPAPPPSVHTPWHALDPDDVLRRLAALPRADDAAPDLLTRAWRRGTGVAAVRVPVRFARTVAAELADPLTPVLGAGAGATAVLGETADAFLVGGVTVGNALLGAAQRMRAETALESLLLEQDACVRRETDGGSEEVPAGALRVGDVVLVGSGDVVTADARLLAVEDLEVDESSLTGESLAVAKSVPATPGAEVADRRCMLFDGTTVVAGSGRAVVVAVGSATQAGRAARAAGRGAPPAGVQARLAELTRSVLPLTLAGGGAVTALGVAWRRPLREAVSAGVAVAVAAVPEGLPLVATVAQQAAARRLSGRGAVVRSARVLEALGRVDTVCFDKTGTLTENRLQVVRLVPLGDGGDDEDGLLRLAAAGVGAGDTDAHETDRAVAAAAGDRGVACAEEPDASVPFATGRGFSAALRAGRLVVKGAPEVVLRLCTDAGDAAGRVRELACEGLRVLAVADRELEGRPEDLEAAATGLTLRGLVGLADTVRASSAAAVEQLGAAGVRVLVATGDHPETAAAIAAEAGVPDADRVVTGARLARASDAERARLVREAAVFARLTPEHKVLLVQALRRTGATLAMTGDGVNDAAAIRLADVGVGVAGAESPAARSAADLVITDLDLTRLVDAVAEGRALWSRVRDAVAILVGGNAGEVAFTVLGTALGGRAPLGTRQLLLVNLLTDMFPALAVAVGRPGAAAPAGDDGPLAGHPLAPVLLAGPYRGFPESVRRLVAVRGVATAAGATGAWATGRVTGLPRRAGTMGLAALITTQLGQTAWAGRRSPLVLATAAGSLAALAVVVQTPGLSRFFGCTPLDPLAWLVVLGWAAAGTAGAEVVPALWRRWAGQDATPSGSLPSDSLPSDSLPSGSLPSGSRDRDDRVTAQPASAATGNIRTP</sequence>
<feature type="compositionally biased region" description="Polar residues" evidence="11">
    <location>
        <begin position="1560"/>
        <end position="1572"/>
    </location>
</feature>
<dbReference type="Gene3D" id="3.40.50.1000">
    <property type="entry name" value="HAD superfamily/HAD-like"/>
    <property type="match status" value="2"/>
</dbReference>
<evidence type="ECO:0000256" key="10">
    <source>
        <dbReference type="ARBA" id="ARBA00049360"/>
    </source>
</evidence>
<dbReference type="GO" id="GO:0005886">
    <property type="term" value="C:plasma membrane"/>
    <property type="evidence" value="ECO:0007669"/>
    <property type="project" value="UniProtKB-SubCell"/>
</dbReference>
<evidence type="ECO:0000313" key="15">
    <source>
        <dbReference type="Proteomes" id="UP000317484"/>
    </source>
</evidence>
<evidence type="ECO:0000256" key="1">
    <source>
        <dbReference type="ARBA" id="ARBA00004651"/>
    </source>
</evidence>
<dbReference type="InterPro" id="IPR059000">
    <property type="entry name" value="ATPase_P-type_domA"/>
</dbReference>
<dbReference type="PANTHER" id="PTHR24093">
    <property type="entry name" value="CATION TRANSPORTING ATPASE"/>
    <property type="match status" value="1"/>
</dbReference>
<evidence type="ECO:0000256" key="3">
    <source>
        <dbReference type="ARBA" id="ARBA00022723"/>
    </source>
</evidence>
<feature type="region of interest" description="Disordered" evidence="11">
    <location>
        <begin position="459"/>
        <end position="494"/>
    </location>
</feature>
<dbReference type="Pfam" id="PF00122">
    <property type="entry name" value="E1-E2_ATPase"/>
    <property type="match status" value="1"/>
</dbReference>
<comment type="catalytic activity">
    <reaction evidence="10">
        <text>ATP + H2O = ADP + phosphate + H(+)</text>
        <dbReference type="Rhea" id="RHEA:13065"/>
        <dbReference type="ChEBI" id="CHEBI:15377"/>
        <dbReference type="ChEBI" id="CHEBI:15378"/>
        <dbReference type="ChEBI" id="CHEBI:30616"/>
        <dbReference type="ChEBI" id="CHEBI:43474"/>
        <dbReference type="ChEBI" id="CHEBI:456216"/>
    </reaction>
</comment>
<keyword evidence="9" id="KW-0472">Membrane</keyword>
<evidence type="ECO:0000256" key="9">
    <source>
        <dbReference type="ARBA" id="ARBA00023136"/>
    </source>
</evidence>
<dbReference type="GO" id="GO:0005388">
    <property type="term" value="F:P-type calcium transporter activity"/>
    <property type="evidence" value="ECO:0007669"/>
    <property type="project" value="TreeGrafter"/>
</dbReference>
<dbReference type="Pfam" id="PF00702">
    <property type="entry name" value="Hydrolase"/>
    <property type="match status" value="1"/>
</dbReference>
<dbReference type="SFLD" id="SFLDG00002">
    <property type="entry name" value="C1.7:_P-type_atpase_like"/>
    <property type="match status" value="1"/>
</dbReference>
<dbReference type="GO" id="GO:0016887">
    <property type="term" value="F:ATP hydrolysis activity"/>
    <property type="evidence" value="ECO:0007669"/>
    <property type="project" value="InterPro"/>
</dbReference>
<reference evidence="14 15" key="1">
    <citation type="submission" date="2017-05" db="EMBL/GenBank/DDBJ databases">
        <authorList>
            <person name="Varghese N."/>
            <person name="Submissions S."/>
        </authorList>
    </citation>
    <scope>NUCLEOTIDE SEQUENCE [LARGE SCALE GENOMIC DNA]</scope>
    <source>
        <strain evidence="14 15">DSM 46834</strain>
    </source>
</reference>
<keyword evidence="6" id="KW-0460">Magnesium</keyword>
<keyword evidence="2" id="KW-0812">Transmembrane</keyword>
<dbReference type="SUPFAM" id="SSF81653">
    <property type="entry name" value="Calcium ATPase, transduction domain A"/>
    <property type="match status" value="1"/>
</dbReference>
<evidence type="ECO:0000259" key="12">
    <source>
        <dbReference type="Pfam" id="PF00122"/>
    </source>
</evidence>
<dbReference type="RefSeq" id="WP_185938489.1">
    <property type="nucleotide sequence ID" value="NZ_FXTJ01000012.1"/>
</dbReference>
<keyword evidence="15" id="KW-1185">Reference proteome</keyword>
<evidence type="ECO:0000256" key="7">
    <source>
        <dbReference type="ARBA" id="ARBA00022967"/>
    </source>
</evidence>
<dbReference type="SFLD" id="SFLDS00003">
    <property type="entry name" value="Haloacid_Dehalogenase"/>
    <property type="match status" value="1"/>
</dbReference>
<evidence type="ECO:0000256" key="11">
    <source>
        <dbReference type="SAM" id="MobiDB-lite"/>
    </source>
</evidence>
<evidence type="ECO:0000256" key="6">
    <source>
        <dbReference type="ARBA" id="ARBA00022842"/>
    </source>
</evidence>
<dbReference type="InterPro" id="IPR023299">
    <property type="entry name" value="ATPase_P-typ_cyto_dom_N"/>
</dbReference>
<feature type="compositionally biased region" description="Low complexity" evidence="11">
    <location>
        <begin position="1527"/>
        <end position="1549"/>
    </location>
</feature>
<evidence type="ECO:0000256" key="4">
    <source>
        <dbReference type="ARBA" id="ARBA00022741"/>
    </source>
</evidence>
<dbReference type="Proteomes" id="UP000317484">
    <property type="component" value="Unassembled WGS sequence"/>
</dbReference>
<accession>A0A521FP35</accession>
<dbReference type="SUPFAM" id="SSF56784">
    <property type="entry name" value="HAD-like"/>
    <property type="match status" value="1"/>
</dbReference>
<keyword evidence="7" id="KW-1278">Translocase</keyword>
<dbReference type="PANTHER" id="PTHR24093:SF513">
    <property type="entry name" value="CATION-TRANSPORTING ATPASE I-RELATED"/>
    <property type="match status" value="1"/>
</dbReference>
<gene>
    <name evidence="14" type="ORF">SAMN06273567_11230</name>
</gene>
<feature type="region of interest" description="Disordered" evidence="11">
    <location>
        <begin position="308"/>
        <end position="341"/>
    </location>
</feature>
<keyword evidence="5" id="KW-0067">ATP-binding</keyword>
<dbReference type="NCBIfam" id="TIGR01494">
    <property type="entry name" value="ATPase_P-type"/>
    <property type="match status" value="2"/>
</dbReference>
<evidence type="ECO:0000256" key="8">
    <source>
        <dbReference type="ARBA" id="ARBA00022989"/>
    </source>
</evidence>
<dbReference type="InterPro" id="IPR001757">
    <property type="entry name" value="P_typ_ATPase"/>
</dbReference>
<dbReference type="SFLD" id="SFLDF00027">
    <property type="entry name" value="p-type_atpase"/>
    <property type="match status" value="1"/>
</dbReference>
<keyword evidence="3" id="KW-0479">Metal-binding</keyword>
<keyword evidence="8" id="KW-1133">Transmembrane helix</keyword>
<feature type="domain" description="P-type ATPase A" evidence="12">
    <location>
        <begin position="807"/>
        <end position="912"/>
    </location>
</feature>
<evidence type="ECO:0000256" key="2">
    <source>
        <dbReference type="ARBA" id="ARBA00022692"/>
    </source>
</evidence>
<evidence type="ECO:0000259" key="13">
    <source>
        <dbReference type="Pfam" id="PF00689"/>
    </source>
</evidence>
<dbReference type="InterPro" id="IPR023298">
    <property type="entry name" value="ATPase_P-typ_TM_dom_sf"/>
</dbReference>
<dbReference type="InterPro" id="IPR018303">
    <property type="entry name" value="ATPase_P-typ_P_site"/>
</dbReference>
<dbReference type="GO" id="GO:0046872">
    <property type="term" value="F:metal ion binding"/>
    <property type="evidence" value="ECO:0007669"/>
    <property type="project" value="UniProtKB-KW"/>
</dbReference>
<dbReference type="Pfam" id="PF00689">
    <property type="entry name" value="Cation_ATPase_C"/>
    <property type="match status" value="1"/>
</dbReference>
<dbReference type="InterPro" id="IPR023214">
    <property type="entry name" value="HAD_sf"/>
</dbReference>
<dbReference type="PROSITE" id="PS00154">
    <property type="entry name" value="ATPASE_E1_E2"/>
    <property type="match status" value="1"/>
</dbReference>
<feature type="region of interest" description="Disordered" evidence="11">
    <location>
        <begin position="1524"/>
        <end position="1572"/>
    </location>
</feature>
<dbReference type="InterPro" id="IPR006068">
    <property type="entry name" value="ATPase_P-typ_cation-transptr_C"/>
</dbReference>